<evidence type="ECO:0000313" key="3">
    <source>
        <dbReference type="Proteomes" id="UP001367508"/>
    </source>
</evidence>
<reference evidence="2 3" key="1">
    <citation type="submission" date="2024-01" db="EMBL/GenBank/DDBJ databases">
        <title>The genomes of 5 underutilized Papilionoideae crops provide insights into root nodulation and disease resistanc.</title>
        <authorList>
            <person name="Jiang F."/>
        </authorList>
    </citation>
    <scope>NUCLEOTIDE SEQUENCE [LARGE SCALE GENOMIC DNA]</scope>
    <source>
        <strain evidence="2">LVBAO_FW01</strain>
        <tissue evidence="2">Leaves</tissue>
    </source>
</reference>
<feature type="compositionally biased region" description="Polar residues" evidence="1">
    <location>
        <begin position="69"/>
        <end position="78"/>
    </location>
</feature>
<protein>
    <submittedName>
        <fullName evidence="2">Uncharacterized protein</fullName>
    </submittedName>
</protein>
<evidence type="ECO:0000313" key="2">
    <source>
        <dbReference type="EMBL" id="KAK7324008.1"/>
    </source>
</evidence>
<dbReference type="EMBL" id="JAYMYQ010000006">
    <property type="protein sequence ID" value="KAK7324008.1"/>
    <property type="molecule type" value="Genomic_DNA"/>
</dbReference>
<dbReference type="Proteomes" id="UP001367508">
    <property type="component" value="Unassembled WGS sequence"/>
</dbReference>
<comment type="caution">
    <text evidence="2">The sequence shown here is derived from an EMBL/GenBank/DDBJ whole genome shotgun (WGS) entry which is preliminary data.</text>
</comment>
<gene>
    <name evidence="2" type="ORF">VNO77_27513</name>
</gene>
<proteinExistence type="predicted"/>
<feature type="region of interest" description="Disordered" evidence="1">
    <location>
        <begin position="69"/>
        <end position="88"/>
    </location>
</feature>
<accession>A0AAN9KZ02</accession>
<organism evidence="2 3">
    <name type="scientific">Canavalia gladiata</name>
    <name type="common">Sword bean</name>
    <name type="synonym">Dolichos gladiatus</name>
    <dbReference type="NCBI Taxonomy" id="3824"/>
    <lineage>
        <taxon>Eukaryota</taxon>
        <taxon>Viridiplantae</taxon>
        <taxon>Streptophyta</taxon>
        <taxon>Embryophyta</taxon>
        <taxon>Tracheophyta</taxon>
        <taxon>Spermatophyta</taxon>
        <taxon>Magnoliopsida</taxon>
        <taxon>eudicotyledons</taxon>
        <taxon>Gunneridae</taxon>
        <taxon>Pentapetalae</taxon>
        <taxon>rosids</taxon>
        <taxon>fabids</taxon>
        <taxon>Fabales</taxon>
        <taxon>Fabaceae</taxon>
        <taxon>Papilionoideae</taxon>
        <taxon>50 kb inversion clade</taxon>
        <taxon>NPAAA clade</taxon>
        <taxon>indigoferoid/millettioid clade</taxon>
        <taxon>Phaseoleae</taxon>
        <taxon>Canavalia</taxon>
    </lineage>
</organism>
<evidence type="ECO:0000256" key="1">
    <source>
        <dbReference type="SAM" id="MobiDB-lite"/>
    </source>
</evidence>
<keyword evidence="3" id="KW-1185">Reference proteome</keyword>
<sequence>MSIPMKEKKVVTEVCVNVIPEIYFTFGSIDWIKIKAIDGTIMIEDSSTSRTKALLEQKSIIDSTKKVQSTLDSSQNSKNEFKKEGLKKHSHVRKFDPRNTQMTKRFSHGFNSHSSKNAFDSDITFIYSNQNFQMSFEELMPNHLESCIIWHC</sequence>
<dbReference type="AlphaFoldDB" id="A0AAN9KZ02"/>
<name>A0AAN9KZ02_CANGL</name>